<evidence type="ECO:0000256" key="1">
    <source>
        <dbReference type="ARBA" id="ARBA00004496"/>
    </source>
</evidence>
<dbReference type="EMBL" id="JAEEGC010000108">
    <property type="protein sequence ID" value="MBV7275114.1"/>
    <property type="molecule type" value="Genomic_DNA"/>
</dbReference>
<evidence type="ECO:0000256" key="9">
    <source>
        <dbReference type="ARBA" id="ARBA00023125"/>
    </source>
</evidence>
<sequence length="64" mass="6977">MLLDRMVDAGNSIVVVEHNQQIIRNSDWIIDLGSEGGEKGGNIIFTGTPKEMVEGSQSITAKYL</sequence>
<evidence type="ECO:0000256" key="8">
    <source>
        <dbReference type="ARBA" id="ARBA00022881"/>
    </source>
</evidence>
<reference evidence="11" key="1">
    <citation type="submission" date="2020-12" db="EMBL/GenBank/DDBJ databases">
        <title>Clostridium thailandense sp. nov., a novel acetogenic bacterium isolated from peat land soil in Thailand.</title>
        <authorList>
            <person name="Chaikitkaew S."/>
            <person name="Birkeland N.K."/>
        </authorList>
    </citation>
    <scope>NUCLEOTIDE SEQUENCE</scope>
    <source>
        <strain evidence="11">PL3</strain>
    </source>
</reference>
<keyword evidence="6" id="KW-0228">DNA excision</keyword>
<evidence type="ECO:0000256" key="3">
    <source>
        <dbReference type="ARBA" id="ARBA00022737"/>
    </source>
</evidence>
<keyword evidence="12" id="KW-1185">Reference proteome</keyword>
<comment type="subcellular location">
    <subcellularLocation>
        <location evidence="1">Cytoplasm</location>
    </subcellularLocation>
</comment>
<comment type="caution">
    <text evidence="11">The sequence shown here is derived from an EMBL/GenBank/DDBJ whole genome shotgun (WGS) entry which is preliminary data.</text>
</comment>
<dbReference type="GO" id="GO:0005524">
    <property type="term" value="F:ATP binding"/>
    <property type="evidence" value="ECO:0007669"/>
    <property type="project" value="UniProtKB-KW"/>
</dbReference>
<dbReference type="RefSeq" id="WP_218322169.1">
    <property type="nucleotide sequence ID" value="NZ_JAEEGC010000108.1"/>
</dbReference>
<evidence type="ECO:0000256" key="6">
    <source>
        <dbReference type="ARBA" id="ARBA00022769"/>
    </source>
</evidence>
<proteinExistence type="predicted"/>
<evidence type="ECO:0000256" key="2">
    <source>
        <dbReference type="ARBA" id="ARBA00022490"/>
    </source>
</evidence>
<evidence type="ECO:0000256" key="7">
    <source>
        <dbReference type="ARBA" id="ARBA00022840"/>
    </source>
</evidence>
<name>A0A949U2F9_9CLOT</name>
<accession>A0A949U2F9</accession>
<dbReference type="GO" id="GO:0004518">
    <property type="term" value="F:nuclease activity"/>
    <property type="evidence" value="ECO:0007669"/>
    <property type="project" value="UniProtKB-KW"/>
</dbReference>
<protein>
    <recommendedName>
        <fullName evidence="13">Excinuclease ABC subunit A</fullName>
    </recommendedName>
</protein>
<evidence type="ECO:0000256" key="4">
    <source>
        <dbReference type="ARBA" id="ARBA00022741"/>
    </source>
</evidence>
<keyword evidence="8" id="KW-0267">Excision nuclease</keyword>
<keyword evidence="3" id="KW-0677">Repeat</keyword>
<keyword evidence="4" id="KW-0547">Nucleotide-binding</keyword>
<dbReference type="AlphaFoldDB" id="A0A949U2F9"/>
<evidence type="ECO:0000256" key="10">
    <source>
        <dbReference type="ARBA" id="ARBA00023204"/>
    </source>
</evidence>
<dbReference type="GO" id="GO:0003677">
    <property type="term" value="F:DNA binding"/>
    <property type="evidence" value="ECO:0007669"/>
    <property type="project" value="UniProtKB-KW"/>
</dbReference>
<evidence type="ECO:0000313" key="12">
    <source>
        <dbReference type="Proteomes" id="UP000694308"/>
    </source>
</evidence>
<keyword evidence="7" id="KW-0067">ATP-binding</keyword>
<dbReference type="PANTHER" id="PTHR43152:SF2">
    <property type="entry name" value="DRUG RESISTANCE ABC TRANSPORTER"/>
    <property type="match status" value="1"/>
</dbReference>
<keyword evidence="10" id="KW-0234">DNA repair</keyword>
<organism evidence="11 12">
    <name type="scientific">Clostridium thailandense</name>
    <dbReference type="NCBI Taxonomy" id="2794346"/>
    <lineage>
        <taxon>Bacteria</taxon>
        <taxon>Bacillati</taxon>
        <taxon>Bacillota</taxon>
        <taxon>Clostridia</taxon>
        <taxon>Eubacteriales</taxon>
        <taxon>Clostridiaceae</taxon>
        <taxon>Clostridium</taxon>
    </lineage>
</organism>
<evidence type="ECO:0008006" key="13">
    <source>
        <dbReference type="Google" id="ProtNLM"/>
    </source>
</evidence>
<dbReference type="GO" id="GO:0006281">
    <property type="term" value="P:DNA repair"/>
    <property type="evidence" value="ECO:0007669"/>
    <property type="project" value="UniProtKB-KW"/>
</dbReference>
<gene>
    <name evidence="11" type="ORF">I6U48_19630</name>
</gene>
<dbReference type="PANTHER" id="PTHR43152">
    <property type="entry name" value="UVRABC SYSTEM PROTEIN A"/>
    <property type="match status" value="1"/>
</dbReference>
<dbReference type="Proteomes" id="UP000694308">
    <property type="component" value="Unassembled WGS sequence"/>
</dbReference>
<evidence type="ECO:0000256" key="5">
    <source>
        <dbReference type="ARBA" id="ARBA00022763"/>
    </source>
</evidence>
<evidence type="ECO:0000313" key="11">
    <source>
        <dbReference type="EMBL" id="MBV7275114.1"/>
    </source>
</evidence>
<keyword evidence="5" id="KW-0227">DNA damage</keyword>
<keyword evidence="9" id="KW-0238">DNA-binding</keyword>
<dbReference type="GO" id="GO:0005737">
    <property type="term" value="C:cytoplasm"/>
    <property type="evidence" value="ECO:0007669"/>
    <property type="project" value="UniProtKB-SubCell"/>
</dbReference>
<keyword evidence="2" id="KW-0963">Cytoplasm</keyword>